<feature type="non-terminal residue" evidence="2">
    <location>
        <position position="1"/>
    </location>
</feature>
<feature type="non-terminal residue" evidence="2">
    <location>
        <position position="56"/>
    </location>
</feature>
<dbReference type="AlphaFoldDB" id="A0ABD0N9K5"/>
<keyword evidence="3" id="KW-1185">Reference proteome</keyword>
<comment type="caution">
    <text evidence="2">The sequence shown here is derived from an EMBL/GenBank/DDBJ whole genome shotgun (WGS) entry which is preliminary data.</text>
</comment>
<reference evidence="2 3" key="1">
    <citation type="submission" date="2024-05" db="EMBL/GenBank/DDBJ databases">
        <title>Genome sequencing and assembly of Indian major carp, Cirrhinus mrigala (Hamilton, 1822).</title>
        <authorList>
            <person name="Mohindra V."/>
            <person name="Chowdhury L.M."/>
            <person name="Lal K."/>
            <person name="Jena J.K."/>
        </authorList>
    </citation>
    <scope>NUCLEOTIDE SEQUENCE [LARGE SCALE GENOMIC DNA]</scope>
    <source>
        <strain evidence="2">CM1030</strain>
        <tissue evidence="2">Blood</tissue>
    </source>
</reference>
<feature type="signal peptide" evidence="1">
    <location>
        <begin position="1"/>
        <end position="17"/>
    </location>
</feature>
<dbReference type="Proteomes" id="UP001529510">
    <property type="component" value="Unassembled WGS sequence"/>
</dbReference>
<evidence type="ECO:0000313" key="3">
    <source>
        <dbReference type="Proteomes" id="UP001529510"/>
    </source>
</evidence>
<protein>
    <submittedName>
        <fullName evidence="2">Uncharacterized protein</fullName>
    </submittedName>
</protein>
<dbReference type="EMBL" id="JAMKFB020000023">
    <property type="protein sequence ID" value="KAL0157581.1"/>
    <property type="molecule type" value="Genomic_DNA"/>
</dbReference>
<name>A0ABD0N9K5_CIRMR</name>
<proteinExistence type="predicted"/>
<evidence type="ECO:0000256" key="1">
    <source>
        <dbReference type="SAM" id="SignalP"/>
    </source>
</evidence>
<sequence length="56" mass="5696">LPLPALFLTAAIRPVLTLQFGIPQGAEPQNVAPPPHVVPAPSRIPSIVNAGPLPSG</sequence>
<feature type="chain" id="PRO_5044841979" evidence="1">
    <location>
        <begin position="18"/>
        <end position="56"/>
    </location>
</feature>
<organism evidence="2 3">
    <name type="scientific">Cirrhinus mrigala</name>
    <name type="common">Mrigala</name>
    <dbReference type="NCBI Taxonomy" id="683832"/>
    <lineage>
        <taxon>Eukaryota</taxon>
        <taxon>Metazoa</taxon>
        <taxon>Chordata</taxon>
        <taxon>Craniata</taxon>
        <taxon>Vertebrata</taxon>
        <taxon>Euteleostomi</taxon>
        <taxon>Actinopterygii</taxon>
        <taxon>Neopterygii</taxon>
        <taxon>Teleostei</taxon>
        <taxon>Ostariophysi</taxon>
        <taxon>Cypriniformes</taxon>
        <taxon>Cyprinidae</taxon>
        <taxon>Labeoninae</taxon>
        <taxon>Labeonini</taxon>
        <taxon>Cirrhinus</taxon>
    </lineage>
</organism>
<accession>A0ABD0N9K5</accession>
<evidence type="ECO:0000313" key="2">
    <source>
        <dbReference type="EMBL" id="KAL0157581.1"/>
    </source>
</evidence>
<keyword evidence="1" id="KW-0732">Signal</keyword>
<gene>
    <name evidence="2" type="ORF">M9458_045657</name>
</gene>